<feature type="transmembrane region" description="Helical" evidence="7">
    <location>
        <begin position="240"/>
        <end position="263"/>
    </location>
</feature>
<feature type="compositionally biased region" description="Basic and acidic residues" evidence="6">
    <location>
        <begin position="333"/>
        <end position="345"/>
    </location>
</feature>
<evidence type="ECO:0000256" key="4">
    <source>
        <dbReference type="ARBA" id="ARBA00022989"/>
    </source>
</evidence>
<evidence type="ECO:0000256" key="7">
    <source>
        <dbReference type="SAM" id="Phobius"/>
    </source>
</evidence>
<accession>A0A7S3T850</accession>
<evidence type="ECO:0000256" key="5">
    <source>
        <dbReference type="ARBA" id="ARBA00023136"/>
    </source>
</evidence>
<dbReference type="PANTHER" id="PTHR10778:SF8">
    <property type="entry name" value="ADENOSINE 3'-PHOSPHO 5'-PHOSPHOSULFATE TRANSPORTER 2"/>
    <property type="match status" value="1"/>
</dbReference>
<comment type="subcellular location">
    <subcellularLocation>
        <location evidence="1">Membrane</location>
        <topology evidence="1">Multi-pass membrane protein</topology>
    </subcellularLocation>
</comment>
<feature type="transmembrane region" description="Helical" evidence="7">
    <location>
        <begin position="162"/>
        <end position="181"/>
    </location>
</feature>
<keyword evidence="4 7" id="KW-1133">Transmembrane helix</keyword>
<evidence type="ECO:0000256" key="2">
    <source>
        <dbReference type="ARBA" id="ARBA00022448"/>
    </source>
</evidence>
<dbReference type="PANTHER" id="PTHR10778">
    <property type="entry name" value="SOLUTE CARRIER FAMILY 35 MEMBER B"/>
    <property type="match status" value="1"/>
</dbReference>
<feature type="transmembrane region" description="Helical" evidence="7">
    <location>
        <begin position="137"/>
        <end position="156"/>
    </location>
</feature>
<dbReference type="AlphaFoldDB" id="A0A7S3T850"/>
<evidence type="ECO:0000256" key="1">
    <source>
        <dbReference type="ARBA" id="ARBA00004141"/>
    </source>
</evidence>
<gene>
    <name evidence="8" type="ORF">EHUX00137_LOCUS33878</name>
</gene>
<evidence type="ECO:0000256" key="3">
    <source>
        <dbReference type="ARBA" id="ARBA00022692"/>
    </source>
</evidence>
<keyword evidence="2" id="KW-0813">Transport</keyword>
<sequence length="357" mass="38054">MRRPPEAKCFGFALPLSGRPLFLVLTVSAIGSAVLYAALQEGVFQVPGFKFSGWMTFVTAATMAVCGHLELLVTGSRQRVGTLDQYLRLSLLTLAGMYLTNASLKYLNYSTRVLFKSSKLLPTMLLGTLMQGRRYSFLEYLAAGGLVGGITLFTLGDADTLPSFHLAGVGLILLGIAADAATSNFEEKAFFRAVTPASHVEVVAYSSMFGSAWGLLLLLPTGELGAALRHGAKQPQVLPLLVGSSICGYASVSVVLLLIKLYGATVTELVKSMRKVLTVALSFVLYPKPFSWKYAVGGAAVLISLAATQELQRRKGGDVSPAEGGEAQPFARDTSEEDSRADRSSDVGSVDDDPHDK</sequence>
<dbReference type="EMBL" id="HBIR01043409">
    <property type="protein sequence ID" value="CAE0576672.1"/>
    <property type="molecule type" value="Transcribed_RNA"/>
</dbReference>
<dbReference type="InterPro" id="IPR013657">
    <property type="entry name" value="SCL35B1-4/HUT1"/>
</dbReference>
<name>A0A7S3T850_EMIHU</name>
<evidence type="ECO:0000313" key="8">
    <source>
        <dbReference type="EMBL" id="CAE0576672.1"/>
    </source>
</evidence>
<feature type="transmembrane region" description="Helical" evidence="7">
    <location>
        <begin position="202"/>
        <end position="220"/>
    </location>
</feature>
<dbReference type="GO" id="GO:0046964">
    <property type="term" value="F:3'-phosphoadenosine 5'-phosphosulfate transmembrane transporter activity"/>
    <property type="evidence" value="ECO:0007669"/>
    <property type="project" value="TreeGrafter"/>
</dbReference>
<feature type="transmembrane region" description="Helical" evidence="7">
    <location>
        <begin position="21"/>
        <end position="39"/>
    </location>
</feature>
<feature type="transmembrane region" description="Helical" evidence="7">
    <location>
        <begin position="51"/>
        <end position="74"/>
    </location>
</feature>
<feature type="region of interest" description="Disordered" evidence="6">
    <location>
        <begin position="314"/>
        <end position="357"/>
    </location>
</feature>
<reference evidence="8" key="1">
    <citation type="submission" date="2021-01" db="EMBL/GenBank/DDBJ databases">
        <authorList>
            <person name="Corre E."/>
            <person name="Pelletier E."/>
            <person name="Niang G."/>
            <person name="Scheremetjew M."/>
            <person name="Finn R."/>
            <person name="Kale V."/>
            <person name="Holt S."/>
            <person name="Cochrane G."/>
            <person name="Meng A."/>
            <person name="Brown T."/>
            <person name="Cohen L."/>
        </authorList>
    </citation>
    <scope>NUCLEOTIDE SEQUENCE</scope>
    <source>
        <strain evidence="8">379</strain>
    </source>
</reference>
<proteinExistence type="predicted"/>
<protein>
    <submittedName>
        <fullName evidence="8">Uncharacterized protein</fullName>
    </submittedName>
</protein>
<keyword evidence="5 7" id="KW-0472">Membrane</keyword>
<organism evidence="8">
    <name type="scientific">Emiliania huxleyi</name>
    <name type="common">Coccolithophore</name>
    <name type="synonym">Pontosphaera huxleyi</name>
    <dbReference type="NCBI Taxonomy" id="2903"/>
    <lineage>
        <taxon>Eukaryota</taxon>
        <taxon>Haptista</taxon>
        <taxon>Haptophyta</taxon>
        <taxon>Prymnesiophyceae</taxon>
        <taxon>Isochrysidales</taxon>
        <taxon>Noelaerhabdaceae</taxon>
        <taxon>Emiliania</taxon>
    </lineage>
</organism>
<dbReference type="GO" id="GO:0000139">
    <property type="term" value="C:Golgi membrane"/>
    <property type="evidence" value="ECO:0007669"/>
    <property type="project" value="TreeGrafter"/>
</dbReference>
<dbReference type="Pfam" id="PF08449">
    <property type="entry name" value="UAA"/>
    <property type="match status" value="1"/>
</dbReference>
<dbReference type="GO" id="GO:0005789">
    <property type="term" value="C:endoplasmic reticulum membrane"/>
    <property type="evidence" value="ECO:0007669"/>
    <property type="project" value="TreeGrafter"/>
</dbReference>
<evidence type="ECO:0000256" key="6">
    <source>
        <dbReference type="SAM" id="MobiDB-lite"/>
    </source>
</evidence>
<keyword evidence="3 7" id="KW-0812">Transmembrane</keyword>